<dbReference type="AlphaFoldDB" id="A0A0K8NX44"/>
<evidence type="ECO:0000259" key="1">
    <source>
        <dbReference type="Pfam" id="PF01425"/>
    </source>
</evidence>
<dbReference type="SUPFAM" id="SSF75304">
    <property type="entry name" value="Amidase signature (AS) enzymes"/>
    <property type="match status" value="1"/>
</dbReference>
<accession>A0A0K8NX44</accession>
<dbReference type="Proteomes" id="UP000037660">
    <property type="component" value="Unassembled WGS sequence"/>
</dbReference>
<gene>
    <name evidence="2" type="ORF">ISF6_0501</name>
</gene>
<comment type="caution">
    <text evidence="2">The sequence shown here is derived from an EMBL/GenBank/DDBJ whole genome shotgun (WGS) entry which is preliminary data.</text>
</comment>
<dbReference type="InterPro" id="IPR036928">
    <property type="entry name" value="AS_sf"/>
</dbReference>
<sequence length="479" mass="49626">MSTATPAPMAAALRRDGRGMAAAVRRGEARVGELVEASLARIAATDPTVNAFTAVTAERARRRAEALDRACREDPAAVAGLPLLGVPFAVKNLFDVAGLPTLAGSKIEREAAPAAADGLLVRRMEAAGAVLVGALNMDEYAYGFTTENSHEGPCRNPHDPTRIAGGSSGGSAAAVAAGQVPITLGSDTNGSIRVPSSLCGVFGLKPTYGRLPRSGSYPFVASLDHLGPFARSVRDLAASYDAMQGPDAADPACAQRLLEPTASRLTEGLEGLRCAVLGGYFSDNAGDLARAACAQVAAALGTTRELELPDAARARAAAFLISNAEGANLHLADLRRRAADFEPLSRDRFLAGALLPATWIVQAQRVRHAFARQAAELFGRVDLLIAPATPVPAPAIGTEWIEVGGRRLPARPSLGLLTQPISCIGLPVCCVPVWLPGQPLPIGVQLIAAPWREDRVLRAAAVLESAGVVRAPVADGLPG</sequence>
<dbReference type="EMBL" id="BBYR01000012">
    <property type="protein sequence ID" value="GAP34951.1"/>
    <property type="molecule type" value="Genomic_DNA"/>
</dbReference>
<dbReference type="InterPro" id="IPR000120">
    <property type="entry name" value="Amidase"/>
</dbReference>
<name>A0A0K8NX44_PISS1</name>
<proteinExistence type="predicted"/>
<evidence type="ECO:0000313" key="3">
    <source>
        <dbReference type="Proteomes" id="UP000037660"/>
    </source>
</evidence>
<keyword evidence="2" id="KW-0808">Transferase</keyword>
<reference evidence="3" key="1">
    <citation type="submission" date="2015-07" db="EMBL/GenBank/DDBJ databases">
        <title>Discovery of a poly(ethylene terephthalate assimilation.</title>
        <authorList>
            <person name="Yoshida S."/>
            <person name="Hiraga K."/>
            <person name="Takehana T."/>
            <person name="Taniguchi I."/>
            <person name="Yamaji H."/>
            <person name="Maeda Y."/>
            <person name="Toyohara K."/>
            <person name="Miyamoto K."/>
            <person name="Kimura Y."/>
            <person name="Oda K."/>
        </authorList>
    </citation>
    <scope>NUCLEOTIDE SEQUENCE [LARGE SCALE GENOMIC DNA]</scope>
    <source>
        <strain evidence="3">NBRC 110686 / TISTR 2288 / 201-F6</strain>
    </source>
</reference>
<reference evidence="2 3" key="2">
    <citation type="journal article" date="2016" name="Science">
        <title>A bacterium that degrades and assimilates poly(ethylene terephthalate).</title>
        <authorList>
            <person name="Yoshida S."/>
            <person name="Hiraga K."/>
            <person name="Takehana T."/>
            <person name="Taniguchi I."/>
            <person name="Yamaji H."/>
            <person name="Maeda Y."/>
            <person name="Toyohara K."/>
            <person name="Miyamoto K."/>
            <person name="Kimura Y."/>
            <person name="Oda K."/>
        </authorList>
    </citation>
    <scope>NUCLEOTIDE SEQUENCE [LARGE SCALE GENOMIC DNA]</scope>
    <source>
        <strain evidence="3">NBRC 110686 / TISTR 2288 / 201-F6</strain>
    </source>
</reference>
<dbReference type="Gene3D" id="3.90.1300.10">
    <property type="entry name" value="Amidase signature (AS) domain"/>
    <property type="match status" value="1"/>
</dbReference>
<evidence type="ECO:0000313" key="2">
    <source>
        <dbReference type="EMBL" id="GAP34951.1"/>
    </source>
</evidence>
<dbReference type="InterPro" id="IPR014087">
    <property type="entry name" value="Carboxybiuret_hydro_AtzE"/>
</dbReference>
<dbReference type="PANTHER" id="PTHR11895">
    <property type="entry name" value="TRANSAMIDASE"/>
    <property type="match status" value="1"/>
</dbReference>
<dbReference type="NCBIfam" id="TIGR02715">
    <property type="entry name" value="amido_AtzE"/>
    <property type="match status" value="1"/>
</dbReference>
<organism evidence="2 3">
    <name type="scientific">Piscinibacter sakaiensis</name>
    <name type="common">Ideonella sakaiensis</name>
    <dbReference type="NCBI Taxonomy" id="1547922"/>
    <lineage>
        <taxon>Bacteria</taxon>
        <taxon>Pseudomonadati</taxon>
        <taxon>Pseudomonadota</taxon>
        <taxon>Betaproteobacteria</taxon>
        <taxon>Burkholderiales</taxon>
        <taxon>Sphaerotilaceae</taxon>
        <taxon>Piscinibacter</taxon>
    </lineage>
</organism>
<protein>
    <submittedName>
        <fullName evidence="2">Asp-tRNAAsn/Glu-tRNAGln amidotransferase A subunit</fullName>
    </submittedName>
</protein>
<dbReference type="PANTHER" id="PTHR11895:SF172">
    <property type="entry name" value="GLUTAMYL-TRNA(GLN) AMIDOTRANSFERASE"/>
    <property type="match status" value="1"/>
</dbReference>
<dbReference type="STRING" id="1547922.ISF6_0501"/>
<dbReference type="GO" id="GO:0016740">
    <property type="term" value="F:transferase activity"/>
    <property type="evidence" value="ECO:0007669"/>
    <property type="project" value="UniProtKB-KW"/>
</dbReference>
<feature type="domain" description="Amidase" evidence="1">
    <location>
        <begin position="33"/>
        <end position="457"/>
    </location>
</feature>
<dbReference type="Pfam" id="PF01425">
    <property type="entry name" value="Amidase"/>
    <property type="match status" value="1"/>
</dbReference>
<keyword evidence="3" id="KW-1185">Reference proteome</keyword>
<dbReference type="InterPro" id="IPR023631">
    <property type="entry name" value="Amidase_dom"/>
</dbReference>
<dbReference type="NCBIfam" id="NF006631">
    <property type="entry name" value="PRK09201.1"/>
    <property type="match status" value="1"/>
</dbReference>